<evidence type="ECO:0000256" key="1">
    <source>
        <dbReference type="SAM" id="SignalP"/>
    </source>
</evidence>
<proteinExistence type="predicted"/>
<reference evidence="2 3" key="1">
    <citation type="submission" date="2019-04" db="EMBL/GenBank/DDBJ databases">
        <title>Friends and foes A comparative genomics study of 23 Aspergillus species from section Flavi.</title>
        <authorList>
            <consortium name="DOE Joint Genome Institute"/>
            <person name="Kjaerbolling I."/>
            <person name="Vesth T."/>
            <person name="Frisvad J.C."/>
            <person name="Nybo J.L."/>
            <person name="Theobald S."/>
            <person name="Kildgaard S."/>
            <person name="Isbrandt T."/>
            <person name="Kuo A."/>
            <person name="Sato A."/>
            <person name="Lyhne E.K."/>
            <person name="Kogle M.E."/>
            <person name="Wiebenga A."/>
            <person name="Kun R.S."/>
            <person name="Lubbers R.J."/>
            <person name="Makela M.R."/>
            <person name="Barry K."/>
            <person name="Chovatia M."/>
            <person name="Clum A."/>
            <person name="Daum C."/>
            <person name="Haridas S."/>
            <person name="He G."/>
            <person name="LaButti K."/>
            <person name="Lipzen A."/>
            <person name="Mondo S."/>
            <person name="Riley R."/>
            <person name="Salamov A."/>
            <person name="Simmons B.A."/>
            <person name="Magnuson J.K."/>
            <person name="Henrissat B."/>
            <person name="Mortensen U.H."/>
            <person name="Larsen T.O."/>
            <person name="Devries R.P."/>
            <person name="Grigoriev I.V."/>
            <person name="Machida M."/>
            <person name="Baker S.E."/>
            <person name="Andersen M.R."/>
        </authorList>
    </citation>
    <scope>NUCLEOTIDE SEQUENCE [LARGE SCALE GENOMIC DNA]</scope>
    <source>
        <strain evidence="2 3">CBS 117625</strain>
    </source>
</reference>
<dbReference type="RefSeq" id="XP_031912280.1">
    <property type="nucleotide sequence ID" value="XM_032054935.1"/>
</dbReference>
<sequence>MSCILLLIPVLSVIISSIQYSVPILYRMDVYSVHVSTYLLCSIGFLTAHTESEIQSNPIAFSSLDFPLLQYLFTSSATGCLPL</sequence>
<name>A0A5N6SQP7_ASPPS</name>
<gene>
    <name evidence="2" type="ORF">BDV38DRAFT_250268</name>
</gene>
<dbReference type="OrthoDB" id="434393at2759"/>
<evidence type="ECO:0000313" key="2">
    <source>
        <dbReference type="EMBL" id="KAE8136217.1"/>
    </source>
</evidence>
<dbReference type="GeneID" id="43639145"/>
<dbReference type="AlphaFoldDB" id="A0A5N6SQP7"/>
<protein>
    <submittedName>
        <fullName evidence="2">Uncharacterized protein</fullName>
    </submittedName>
</protein>
<accession>A0A5N6SQP7</accession>
<feature type="chain" id="PRO_5024988476" evidence="1">
    <location>
        <begin position="18"/>
        <end position="83"/>
    </location>
</feature>
<dbReference type="Proteomes" id="UP000325672">
    <property type="component" value="Unassembled WGS sequence"/>
</dbReference>
<keyword evidence="1" id="KW-0732">Signal</keyword>
<feature type="signal peptide" evidence="1">
    <location>
        <begin position="1"/>
        <end position="17"/>
    </location>
</feature>
<dbReference type="EMBL" id="ML743586">
    <property type="protein sequence ID" value="KAE8136217.1"/>
    <property type="molecule type" value="Genomic_DNA"/>
</dbReference>
<keyword evidence="3" id="KW-1185">Reference proteome</keyword>
<organism evidence="2 3">
    <name type="scientific">Aspergillus pseudotamarii</name>
    <dbReference type="NCBI Taxonomy" id="132259"/>
    <lineage>
        <taxon>Eukaryota</taxon>
        <taxon>Fungi</taxon>
        <taxon>Dikarya</taxon>
        <taxon>Ascomycota</taxon>
        <taxon>Pezizomycotina</taxon>
        <taxon>Eurotiomycetes</taxon>
        <taxon>Eurotiomycetidae</taxon>
        <taxon>Eurotiales</taxon>
        <taxon>Aspergillaceae</taxon>
        <taxon>Aspergillus</taxon>
        <taxon>Aspergillus subgen. Circumdati</taxon>
    </lineage>
</organism>
<evidence type="ECO:0000313" key="3">
    <source>
        <dbReference type="Proteomes" id="UP000325672"/>
    </source>
</evidence>